<sequence length="1647" mass="184689">MRCALQISLLYYCIIPIRLFSERNFDFEVPEDIPQGTLIGKITLESNLSYRLNGHNQFASVDIQTGEVRISAPLNREAIAPNGTIILILTAEPTAIIAVRINVLDINDNSPTFPSKYMNVSIVESAVIGSRIWLQPAKDPDLAENGTIVNYVLENGRQFFTLIWSLNSSGGDVLLLQLLAKLDRETKDLFILNITAYDGGNPPRSGYCTVYVNVLDTNDNAPIFRQLRYDAQLNGSVLPDAVVMRVEASDADTGDNGRVSYRLTTNPSRYFQIDGQTGAITVQHTALNCSEGDCLPDCLQTCVLTVEAEDHGEPKLTGHTLVYIHLRDINLHDPEINFRFYPTGSEFASISSETAIGSTVVVITANDRDSGQNVHISMISGNGENYFRLETGKNYGILRQNRLVDKPIGQFLLKFRATDDGIPPRSSERNLKVNIFEVYIMKLNDSAPALEENFIKVNVFENSPVGSFVAVVRAFDKEYLQFSIVEDSKNDELFLVDKYTGIVTLSKQWPNHTKWNYEFEIIVRKAAPSNKFSTCVVEVTIIDVNDHQPQFSSPFYEIKVPEDTPPLTVIFKVLATDEDHEINGAISYSIEGSPEEEIFMVKESSGEILLRSKLDRETRTEHKITVIATDHGNPPRSSSVLLIIDVLDVNDNDPYFEQLEYHGYVVRGDPSGTHLIQLRAFDDDSPKFAQISYLFYHFVPSFLALDHRTGRIHLAKHADLLHFGEKVEVIVGAKDSGGRSSRNNATVHLWLLDSMLQVPKFNKTNNWSIEISENSSPEKILALFSVHPPLGNVRYRINTTDLLINELTGEVRARRSFDREVEPKIGFTVYADGEWSTGMHEGTLNILDQNDNSPIFELNGTAKFVIDSRVRGIGAELFRLRCYDPDDGDNGRITYAVNSSFFGIDSKTGIVRLMKFPNGLNQLQFHVTATDGGERPRRSTIRVVVEIKEDERIYSFPPTITLSIPENMPLGTVITSLSPKNITQRFEFRTFGIARNQPIQILPSGEVFVASKIDHETTNYLQISVAAFNSDKNSVLSKQDFLVQVYVEDNNDNSPQCPENSKFTIAENNIPGAVVGLFNGIDDDSGPNGTLFYELASDDDVGEMFNIHPHTGIIRALTTLDFELAQFHNLTVIVMDGGLLETKCAVMVEVEDSNDNAPYWEQEFYHFYASTNEGSSFIGRVLARDLDSTLYGEVRYKLKQKWLPFKINESTGVITRINSLMPNHIYNITVIATDKGIPPLSNATFAFIHSDTGKDCPPNFTSYPKGDIEIDNSFLGQIITQIHAVACEAEISYSLSYDSSIHRIHSNPELFWIDSIDGSIFVRKRLSAYVGERFELIIKAETISASSTVTFGVVVVGKAYENASTDTITVHVKENNSVNEICGKVETLGEDLKLLRQIPPGKTFRFQGQNLICVEMLNREEVNFYRLIVVESRGWKSKVILVEVDDENDNWPECFGTRPILVGSESSFVPWNCSDKDAGLNGTVGYKVMRSEEGISDINDIGFVIRPFTGEPKYFSVLVYDRNTGGSGFEEGDKLRKTTELNYILIPNNPRLEAPVEFKKQYRLNRDIQPGTVFGTVIAKTGAAVEYFATSFKNEQHINSMQWADIDRRTGELRINRRPDGHIVDMDITLLSERFTKTITVGLLMLI</sequence>
<name>A0A3P6SHP1_LITSI</name>
<dbReference type="FunFam" id="2.60.40.60:FF:000020">
    <property type="entry name" value="Dachsous cadherin-related 1b"/>
    <property type="match status" value="1"/>
</dbReference>
<keyword evidence="9" id="KW-0472">Membrane</keyword>
<evidence type="ECO:0000256" key="2">
    <source>
        <dbReference type="ARBA" id="ARBA00022475"/>
    </source>
</evidence>
<dbReference type="FunFam" id="2.60.40.60:FF:000092">
    <property type="entry name" value="Protocadherin 8"/>
    <property type="match status" value="1"/>
</dbReference>
<dbReference type="PROSITE" id="PS00232">
    <property type="entry name" value="CADHERIN_1"/>
    <property type="match status" value="3"/>
</dbReference>
<dbReference type="GO" id="GO:0007156">
    <property type="term" value="P:homophilic cell adhesion via plasma membrane adhesion molecules"/>
    <property type="evidence" value="ECO:0007669"/>
    <property type="project" value="InterPro"/>
</dbReference>
<feature type="domain" description="Cadherin" evidence="12">
    <location>
        <begin position="552"/>
        <end position="656"/>
    </location>
</feature>
<dbReference type="SUPFAM" id="SSF49313">
    <property type="entry name" value="Cadherin-like"/>
    <property type="match status" value="13"/>
</dbReference>
<dbReference type="GO" id="GO:0007163">
    <property type="term" value="P:establishment or maintenance of cell polarity"/>
    <property type="evidence" value="ECO:0007669"/>
    <property type="project" value="UniProtKB-ARBA"/>
</dbReference>
<evidence type="ECO:0000256" key="3">
    <source>
        <dbReference type="ARBA" id="ARBA00022692"/>
    </source>
</evidence>
<dbReference type="FunFam" id="2.60.40.60:FF:000116">
    <property type="entry name" value="Dachsous cadherin-related 2"/>
    <property type="match status" value="1"/>
</dbReference>
<dbReference type="GO" id="GO:0005886">
    <property type="term" value="C:plasma membrane"/>
    <property type="evidence" value="ECO:0007669"/>
    <property type="project" value="UniProtKB-SubCell"/>
</dbReference>
<dbReference type="OMA" id="AQISYLF"/>
<dbReference type="Gene3D" id="2.60.40.60">
    <property type="entry name" value="Cadherins"/>
    <property type="match status" value="12"/>
</dbReference>
<keyword evidence="10" id="KW-0325">Glycoprotein</keyword>
<dbReference type="InterPro" id="IPR002126">
    <property type="entry name" value="Cadherin-like_dom"/>
</dbReference>
<feature type="domain" description="Cadherin" evidence="12">
    <location>
        <begin position="342"/>
        <end position="450"/>
    </location>
</feature>
<keyword evidence="3" id="KW-0812">Transmembrane</keyword>
<keyword evidence="5" id="KW-0677">Repeat</keyword>
<keyword evidence="6 11" id="KW-0106">Calcium</keyword>
<evidence type="ECO:0000256" key="10">
    <source>
        <dbReference type="ARBA" id="ARBA00023180"/>
    </source>
</evidence>
<dbReference type="InterPro" id="IPR020894">
    <property type="entry name" value="Cadherin_CS"/>
</dbReference>
<dbReference type="CDD" id="cd11304">
    <property type="entry name" value="Cadherin_repeat"/>
    <property type="match status" value="12"/>
</dbReference>
<dbReference type="GO" id="GO:0005509">
    <property type="term" value="F:calcium ion binding"/>
    <property type="evidence" value="ECO:0007669"/>
    <property type="project" value="UniProtKB-UniRule"/>
</dbReference>
<comment type="subcellular location">
    <subcellularLocation>
        <location evidence="1">Cell membrane</location>
        <topology evidence="1">Single-pass type I membrane protein</topology>
    </subcellularLocation>
</comment>
<dbReference type="SMART" id="SM00112">
    <property type="entry name" value="CA"/>
    <property type="match status" value="12"/>
</dbReference>
<feature type="domain" description="Cadherin" evidence="12">
    <location>
        <begin position="874"/>
        <end position="960"/>
    </location>
</feature>
<keyword evidence="2" id="KW-1003">Cell membrane</keyword>
<proteinExistence type="predicted"/>
<evidence type="ECO:0000256" key="11">
    <source>
        <dbReference type="PROSITE-ProRule" id="PRU00043"/>
    </source>
</evidence>
<feature type="domain" description="Cadherin" evidence="12">
    <location>
        <begin position="114"/>
        <end position="224"/>
    </location>
</feature>
<accession>A0A3P6SHP1</accession>
<organism evidence="13 14">
    <name type="scientific">Litomosoides sigmodontis</name>
    <name type="common">Filarial nematode worm</name>
    <dbReference type="NCBI Taxonomy" id="42156"/>
    <lineage>
        <taxon>Eukaryota</taxon>
        <taxon>Metazoa</taxon>
        <taxon>Ecdysozoa</taxon>
        <taxon>Nematoda</taxon>
        <taxon>Chromadorea</taxon>
        <taxon>Rhabditida</taxon>
        <taxon>Spirurina</taxon>
        <taxon>Spiruromorpha</taxon>
        <taxon>Filarioidea</taxon>
        <taxon>Onchocercidae</taxon>
        <taxon>Litomosoides</taxon>
    </lineage>
</organism>
<feature type="domain" description="Cadherin" evidence="12">
    <location>
        <begin position="21"/>
        <end position="113"/>
    </location>
</feature>
<dbReference type="PRINTS" id="PR00205">
    <property type="entry name" value="CADHERIN"/>
</dbReference>
<reference evidence="13 14" key="1">
    <citation type="submission" date="2018-08" db="EMBL/GenBank/DDBJ databases">
        <authorList>
            <person name="Laetsch R D."/>
            <person name="Stevens L."/>
            <person name="Kumar S."/>
            <person name="Blaxter L. M."/>
        </authorList>
    </citation>
    <scope>NUCLEOTIDE SEQUENCE [LARGE SCALE GENOMIC DNA]</scope>
</reference>
<dbReference type="PANTHER" id="PTHR24028:SF328">
    <property type="entry name" value="CADHERIN-3"/>
    <property type="match status" value="1"/>
</dbReference>
<evidence type="ECO:0000256" key="9">
    <source>
        <dbReference type="ARBA" id="ARBA00023136"/>
    </source>
</evidence>
<gene>
    <name evidence="13" type="ORF">NLS_LOCUS129</name>
</gene>
<evidence type="ECO:0000256" key="1">
    <source>
        <dbReference type="ARBA" id="ARBA00004251"/>
    </source>
</evidence>
<feature type="domain" description="Cadherin" evidence="12">
    <location>
        <begin position="657"/>
        <end position="761"/>
    </location>
</feature>
<protein>
    <recommendedName>
        <fullName evidence="12">Cadherin domain-containing protein</fullName>
    </recommendedName>
</protein>
<feature type="domain" description="Cadherin" evidence="12">
    <location>
        <begin position="1174"/>
        <end position="1260"/>
    </location>
</feature>
<feature type="domain" description="Cadherin" evidence="12">
    <location>
        <begin position="225"/>
        <end position="336"/>
    </location>
</feature>
<feature type="domain" description="Cadherin" evidence="12">
    <location>
        <begin position="763"/>
        <end position="856"/>
    </location>
</feature>
<feature type="domain" description="Cadherin" evidence="12">
    <location>
        <begin position="451"/>
        <end position="551"/>
    </location>
</feature>
<keyword evidence="14" id="KW-1185">Reference proteome</keyword>
<evidence type="ECO:0000256" key="8">
    <source>
        <dbReference type="ARBA" id="ARBA00022989"/>
    </source>
</evidence>
<evidence type="ECO:0000256" key="5">
    <source>
        <dbReference type="ARBA" id="ARBA00022737"/>
    </source>
</evidence>
<dbReference type="InterPro" id="IPR015919">
    <property type="entry name" value="Cadherin-like_sf"/>
</dbReference>
<dbReference type="InterPro" id="IPR050174">
    <property type="entry name" value="Protocadherin/Cadherin-CA"/>
</dbReference>
<dbReference type="PANTHER" id="PTHR24028">
    <property type="entry name" value="CADHERIN-87A"/>
    <property type="match status" value="1"/>
</dbReference>
<dbReference type="FunFam" id="2.60.40.60:FF:000007">
    <property type="entry name" value="Protocadherin alpha 2"/>
    <property type="match status" value="1"/>
</dbReference>
<dbReference type="GO" id="GO:0007411">
    <property type="term" value="P:axon guidance"/>
    <property type="evidence" value="ECO:0007669"/>
    <property type="project" value="UniProtKB-ARBA"/>
</dbReference>
<keyword evidence="4" id="KW-0732">Signal</keyword>
<dbReference type="PROSITE" id="PS50268">
    <property type="entry name" value="CADHERIN_2"/>
    <property type="match status" value="12"/>
</dbReference>
<keyword evidence="7" id="KW-0130">Cell adhesion</keyword>
<dbReference type="OrthoDB" id="6252479at2759"/>
<dbReference type="Pfam" id="PF25374">
    <property type="entry name" value="Cadherin_FAT4_N"/>
    <property type="match status" value="1"/>
</dbReference>
<dbReference type="Proteomes" id="UP000277928">
    <property type="component" value="Unassembled WGS sequence"/>
</dbReference>
<evidence type="ECO:0000259" key="12">
    <source>
        <dbReference type="PROSITE" id="PS50268"/>
    </source>
</evidence>
<dbReference type="Pfam" id="PF00028">
    <property type="entry name" value="Cadherin"/>
    <property type="match status" value="6"/>
</dbReference>
<dbReference type="STRING" id="42156.A0A3P6SHP1"/>
<evidence type="ECO:0000256" key="7">
    <source>
        <dbReference type="ARBA" id="ARBA00022889"/>
    </source>
</evidence>
<feature type="domain" description="Cadherin" evidence="12">
    <location>
        <begin position="1057"/>
        <end position="1160"/>
    </location>
</feature>
<evidence type="ECO:0000313" key="13">
    <source>
        <dbReference type="EMBL" id="VDK67490.1"/>
    </source>
</evidence>
<feature type="domain" description="Cadherin" evidence="12">
    <location>
        <begin position="956"/>
        <end position="1057"/>
    </location>
</feature>
<keyword evidence="8" id="KW-1133">Transmembrane helix</keyword>
<evidence type="ECO:0000256" key="6">
    <source>
        <dbReference type="ARBA" id="ARBA00022837"/>
    </source>
</evidence>
<evidence type="ECO:0000256" key="4">
    <source>
        <dbReference type="ARBA" id="ARBA00022729"/>
    </source>
</evidence>
<dbReference type="EMBL" id="UYRX01000003">
    <property type="protein sequence ID" value="VDK67490.1"/>
    <property type="molecule type" value="Genomic_DNA"/>
</dbReference>
<evidence type="ECO:0000313" key="14">
    <source>
        <dbReference type="Proteomes" id="UP000277928"/>
    </source>
</evidence>